<protein>
    <submittedName>
        <fullName evidence="2">Uncharacterized protein</fullName>
    </submittedName>
</protein>
<evidence type="ECO:0000256" key="1">
    <source>
        <dbReference type="SAM" id="Phobius"/>
    </source>
</evidence>
<keyword evidence="1" id="KW-0472">Membrane</keyword>
<dbReference type="RefSeq" id="WP_073626266.1">
    <property type="nucleotide sequence ID" value="NZ_FRXO01000002.1"/>
</dbReference>
<dbReference type="InterPro" id="IPR046093">
    <property type="entry name" value="DUF6111"/>
</dbReference>
<keyword evidence="1" id="KW-1133">Transmembrane helix</keyword>
<organism evidence="2 3">
    <name type="scientific">Pseudoxanthobacter soli DSM 19599</name>
    <dbReference type="NCBI Taxonomy" id="1123029"/>
    <lineage>
        <taxon>Bacteria</taxon>
        <taxon>Pseudomonadati</taxon>
        <taxon>Pseudomonadota</taxon>
        <taxon>Alphaproteobacteria</taxon>
        <taxon>Hyphomicrobiales</taxon>
        <taxon>Segnochrobactraceae</taxon>
        <taxon>Pseudoxanthobacter</taxon>
    </lineage>
</organism>
<dbReference type="STRING" id="1123029.SAMN02745172_01014"/>
<proteinExistence type="predicted"/>
<dbReference type="OrthoDB" id="7366326at2"/>
<keyword evidence="1" id="KW-0812">Transmembrane</keyword>
<evidence type="ECO:0000313" key="2">
    <source>
        <dbReference type="EMBL" id="SHO62409.1"/>
    </source>
</evidence>
<dbReference type="EMBL" id="FRXO01000002">
    <property type="protein sequence ID" value="SHO62409.1"/>
    <property type="molecule type" value="Genomic_DNA"/>
</dbReference>
<sequence>MARLVLIQAALFLAPFALYALYLVWSRRSMPAPDNWHPLAALALAGLILMAGGFVALGFLDQSATVGTYHPAELRDGVLMPGHIE</sequence>
<accession>A0A1M7ZC68</accession>
<gene>
    <name evidence="2" type="ORF">SAMN02745172_01014</name>
</gene>
<evidence type="ECO:0000313" key="3">
    <source>
        <dbReference type="Proteomes" id="UP000186406"/>
    </source>
</evidence>
<dbReference type="Proteomes" id="UP000186406">
    <property type="component" value="Unassembled WGS sequence"/>
</dbReference>
<dbReference type="Pfam" id="PF19606">
    <property type="entry name" value="DUF6111"/>
    <property type="match status" value="1"/>
</dbReference>
<dbReference type="AlphaFoldDB" id="A0A1M7ZC68"/>
<feature type="transmembrane region" description="Helical" evidence="1">
    <location>
        <begin position="36"/>
        <end position="60"/>
    </location>
</feature>
<name>A0A1M7ZC68_9HYPH</name>
<keyword evidence="3" id="KW-1185">Reference proteome</keyword>
<reference evidence="2 3" key="1">
    <citation type="submission" date="2016-12" db="EMBL/GenBank/DDBJ databases">
        <authorList>
            <person name="Song W.-J."/>
            <person name="Kurnit D.M."/>
        </authorList>
    </citation>
    <scope>NUCLEOTIDE SEQUENCE [LARGE SCALE GENOMIC DNA]</scope>
    <source>
        <strain evidence="2 3">DSM 19599</strain>
    </source>
</reference>